<feature type="binding site" evidence="7">
    <location>
        <begin position="160"/>
        <end position="162"/>
    </location>
    <ligand>
        <name>NADP(+)</name>
        <dbReference type="ChEBI" id="CHEBI:58349"/>
    </ligand>
</feature>
<dbReference type="NCBIfam" id="NF041156">
    <property type="entry name" value="FolD_Thplmales"/>
    <property type="match status" value="1"/>
</dbReference>
<feature type="domain" description="Tetrahydrofolate dehydrogenase/cyclohydrolase catalytic" evidence="8">
    <location>
        <begin position="3"/>
        <end position="117"/>
    </location>
</feature>
<comment type="pathway">
    <text evidence="1 7">One-carbon metabolism; tetrahydrofolate interconversion.</text>
</comment>
<organism evidence="10 11">
    <name type="scientific">Acidiplasma aeolicum</name>
    <dbReference type="NCBI Taxonomy" id="507754"/>
    <lineage>
        <taxon>Archaea</taxon>
        <taxon>Methanobacteriati</taxon>
        <taxon>Thermoplasmatota</taxon>
        <taxon>Thermoplasmata</taxon>
        <taxon>Thermoplasmatales</taxon>
        <taxon>Ferroplasmaceae</taxon>
        <taxon>Acidiplasma</taxon>
    </lineage>
</organism>
<feature type="binding site" evidence="7">
    <location>
        <position position="226"/>
    </location>
    <ligand>
        <name>NADP(+)</name>
        <dbReference type="ChEBI" id="CHEBI:58349"/>
    </ligand>
</feature>
<dbReference type="Pfam" id="PF02882">
    <property type="entry name" value="THF_DHG_CYH_C"/>
    <property type="match status" value="1"/>
</dbReference>
<reference evidence="10 11" key="1">
    <citation type="submission" date="2015-09" db="EMBL/GenBank/DDBJ databases">
        <title>Heavy metals and arsenic resistance mechanisms in polyextremophilic archaea of the family Ferroplasmaceae.</title>
        <authorList>
            <person name="Bulaev A.G."/>
            <person name="Kanygina A.V."/>
        </authorList>
    </citation>
    <scope>NUCLEOTIDE SEQUENCE [LARGE SCALE GENOMIC DNA]</scope>
    <source>
        <strain evidence="10 11">VT</strain>
    </source>
</reference>
<keyword evidence="7" id="KW-0658">Purine biosynthesis</keyword>
<comment type="catalytic activity">
    <reaction evidence="7">
        <text>(6R)-5,10-methenyltetrahydrofolate + H2O = (6R)-10-formyltetrahydrofolate + H(+)</text>
        <dbReference type="Rhea" id="RHEA:23700"/>
        <dbReference type="ChEBI" id="CHEBI:15377"/>
        <dbReference type="ChEBI" id="CHEBI:15378"/>
        <dbReference type="ChEBI" id="CHEBI:57455"/>
        <dbReference type="ChEBI" id="CHEBI:195366"/>
        <dbReference type="EC" id="3.5.4.9"/>
    </reaction>
</comment>
<keyword evidence="4 7" id="KW-0521">NADP</keyword>
<dbReference type="Gene3D" id="3.40.50.10860">
    <property type="entry name" value="Leucine Dehydrogenase, chain A, domain 1"/>
    <property type="match status" value="1"/>
</dbReference>
<evidence type="ECO:0000313" key="11">
    <source>
        <dbReference type="Proteomes" id="UP000050320"/>
    </source>
</evidence>
<dbReference type="PANTHER" id="PTHR48099">
    <property type="entry name" value="C-1-TETRAHYDROFOLATE SYNTHASE, CYTOPLASMIC-RELATED"/>
    <property type="match status" value="1"/>
</dbReference>
<dbReference type="PRINTS" id="PR00085">
    <property type="entry name" value="THFDHDRGNASE"/>
</dbReference>
<dbReference type="InterPro" id="IPR000672">
    <property type="entry name" value="THF_DH/CycHdrlase"/>
</dbReference>
<dbReference type="AlphaFoldDB" id="A0A0Q1B4C8"/>
<dbReference type="RefSeq" id="WP_055032495.1">
    <property type="nucleotide sequence ID" value="NZ_LKBG01000220.1"/>
</dbReference>
<keyword evidence="3 7" id="KW-0378">Hydrolase</keyword>
<evidence type="ECO:0000256" key="5">
    <source>
        <dbReference type="ARBA" id="ARBA00023002"/>
    </source>
</evidence>
<dbReference type="GO" id="GO:0005829">
    <property type="term" value="C:cytosol"/>
    <property type="evidence" value="ECO:0007669"/>
    <property type="project" value="TreeGrafter"/>
</dbReference>
<dbReference type="SUPFAM" id="SSF53223">
    <property type="entry name" value="Aminoacid dehydrogenase-like, N-terminal domain"/>
    <property type="match status" value="1"/>
</dbReference>
<dbReference type="InterPro" id="IPR036291">
    <property type="entry name" value="NAD(P)-bd_dom_sf"/>
</dbReference>
<protein>
    <recommendedName>
        <fullName evidence="7">Bifunctional protein FolD</fullName>
    </recommendedName>
    <domain>
        <recommendedName>
            <fullName evidence="7">Methylenetetrahydrofolate dehydrogenase</fullName>
            <ecNumber evidence="7">1.5.1.5</ecNumber>
        </recommendedName>
    </domain>
    <domain>
        <recommendedName>
            <fullName evidence="7">Methenyltetrahydrofolate cyclohydrolase</fullName>
            <ecNumber evidence="7">3.5.4.9</ecNumber>
        </recommendedName>
    </domain>
</protein>
<comment type="function">
    <text evidence="7">Catalyzes the oxidation of 5,10-methylenetetrahydrofolate to 5,10-methenyltetrahydrofolate and then the hydrolysis of 5,10-methenyltetrahydrofolate to 10-formyltetrahydrofolate.</text>
</comment>
<dbReference type="GO" id="GO:0004488">
    <property type="term" value="F:methylenetetrahydrofolate dehydrogenase (NADP+) activity"/>
    <property type="evidence" value="ECO:0007669"/>
    <property type="project" value="UniProtKB-UniRule"/>
</dbReference>
<dbReference type="GO" id="GO:0009086">
    <property type="term" value="P:methionine biosynthetic process"/>
    <property type="evidence" value="ECO:0007669"/>
    <property type="project" value="UniProtKB-KW"/>
</dbReference>
<comment type="catalytic activity">
    <reaction evidence="7">
        <text>(6R)-5,10-methylene-5,6,7,8-tetrahydrofolate + NADP(+) = (6R)-5,10-methenyltetrahydrofolate + NADPH</text>
        <dbReference type="Rhea" id="RHEA:22812"/>
        <dbReference type="ChEBI" id="CHEBI:15636"/>
        <dbReference type="ChEBI" id="CHEBI:57455"/>
        <dbReference type="ChEBI" id="CHEBI:57783"/>
        <dbReference type="ChEBI" id="CHEBI:58349"/>
        <dbReference type="EC" id="1.5.1.5"/>
    </reaction>
</comment>
<keyword evidence="11" id="KW-1185">Reference proteome</keyword>
<dbReference type="SUPFAM" id="SSF51735">
    <property type="entry name" value="NAD(P)-binding Rossmann-fold domains"/>
    <property type="match status" value="1"/>
</dbReference>
<comment type="similarity">
    <text evidence="7">Belongs to the tetrahydrofolate dehydrogenase/cyclohydrolase family.</text>
</comment>
<keyword evidence="2 7" id="KW-0554">One-carbon metabolism</keyword>
<dbReference type="GO" id="GO:0004477">
    <property type="term" value="F:methenyltetrahydrofolate cyclohydrolase activity"/>
    <property type="evidence" value="ECO:0007669"/>
    <property type="project" value="UniProtKB-UniRule"/>
</dbReference>
<keyword evidence="7" id="KW-0486">Methionine biosynthesis</keyword>
<accession>A0A0Q1B4C8</accession>
<keyword evidence="7" id="KW-0368">Histidine biosynthesis</keyword>
<dbReference type="InterPro" id="IPR054993">
    <property type="entry name" value="FolD_Thplmales"/>
</dbReference>
<feature type="domain" description="Tetrahydrofolate dehydrogenase/cyclohydrolase NAD(P)-binding" evidence="9">
    <location>
        <begin position="136"/>
        <end position="274"/>
    </location>
</feature>
<dbReference type="OrthoDB" id="9455at2157"/>
<keyword evidence="6 7" id="KW-0511">Multifunctional enzyme</keyword>
<dbReference type="HAMAP" id="MF_01576">
    <property type="entry name" value="THF_DHG_CYH"/>
    <property type="match status" value="1"/>
</dbReference>
<evidence type="ECO:0000256" key="6">
    <source>
        <dbReference type="ARBA" id="ARBA00023268"/>
    </source>
</evidence>
<gene>
    <name evidence="7" type="primary">folD</name>
    <name evidence="10" type="ORF">AOG54_00720</name>
</gene>
<evidence type="ECO:0000259" key="9">
    <source>
        <dbReference type="Pfam" id="PF02882"/>
    </source>
</evidence>
<proteinExistence type="inferred from homology"/>
<dbReference type="EC" id="3.5.4.9" evidence="7"/>
<dbReference type="EC" id="1.5.1.5" evidence="7"/>
<dbReference type="InterPro" id="IPR020631">
    <property type="entry name" value="THF_DH/CycHdrlase_NAD-bd_dom"/>
</dbReference>
<keyword evidence="7" id="KW-0028">Amino-acid biosynthesis</keyword>
<evidence type="ECO:0000256" key="2">
    <source>
        <dbReference type="ARBA" id="ARBA00022563"/>
    </source>
</evidence>
<dbReference type="EMBL" id="LKBG01000220">
    <property type="protein sequence ID" value="KQB34783.1"/>
    <property type="molecule type" value="Genomic_DNA"/>
</dbReference>
<dbReference type="Proteomes" id="UP000050320">
    <property type="component" value="Unassembled WGS sequence"/>
</dbReference>
<name>A0A0Q1B4C8_9ARCH</name>
<dbReference type="InterPro" id="IPR046346">
    <property type="entry name" value="Aminoacid_DH-like_N_sf"/>
</dbReference>
<evidence type="ECO:0000256" key="4">
    <source>
        <dbReference type="ARBA" id="ARBA00022857"/>
    </source>
</evidence>
<evidence type="ECO:0000256" key="3">
    <source>
        <dbReference type="ARBA" id="ARBA00022801"/>
    </source>
</evidence>
<dbReference type="PANTHER" id="PTHR48099:SF5">
    <property type="entry name" value="C-1-TETRAHYDROFOLATE SYNTHASE, CYTOPLASMIC"/>
    <property type="match status" value="1"/>
</dbReference>
<comment type="subunit">
    <text evidence="7">Homodimer.</text>
</comment>
<evidence type="ECO:0000259" key="8">
    <source>
        <dbReference type="Pfam" id="PF00763"/>
    </source>
</evidence>
<comment type="caution">
    <text evidence="7">Lacks conserved residue(s) required for the propagation of feature annotation.</text>
</comment>
<dbReference type="InterPro" id="IPR020630">
    <property type="entry name" value="THF_DH/CycHdrlase_cat_dom"/>
</dbReference>
<evidence type="ECO:0000313" key="10">
    <source>
        <dbReference type="EMBL" id="KQB34783.1"/>
    </source>
</evidence>
<dbReference type="GO" id="GO:0035999">
    <property type="term" value="P:tetrahydrofolate interconversion"/>
    <property type="evidence" value="ECO:0007669"/>
    <property type="project" value="UniProtKB-UniRule"/>
</dbReference>
<dbReference type="GO" id="GO:0000105">
    <property type="term" value="P:L-histidine biosynthetic process"/>
    <property type="evidence" value="ECO:0007669"/>
    <property type="project" value="UniProtKB-KW"/>
</dbReference>
<dbReference type="CDD" id="cd01080">
    <property type="entry name" value="NAD_bind_m-THF_DH_Cyclohyd"/>
    <property type="match status" value="1"/>
</dbReference>
<keyword evidence="5 7" id="KW-0560">Oxidoreductase</keyword>
<dbReference type="GO" id="GO:0006164">
    <property type="term" value="P:purine nucleotide biosynthetic process"/>
    <property type="evidence" value="ECO:0007669"/>
    <property type="project" value="UniProtKB-KW"/>
</dbReference>
<dbReference type="Pfam" id="PF00763">
    <property type="entry name" value="THF_DHG_CYH"/>
    <property type="match status" value="1"/>
</dbReference>
<dbReference type="UniPathway" id="UPA00193"/>
<evidence type="ECO:0000256" key="7">
    <source>
        <dbReference type="HAMAP-Rule" id="MF_01576"/>
    </source>
</evidence>
<sequence length="280" mass="31219">MILDGNLVANKKMEEIKNEVDDLKNKYGIMPHLKLIQIGNDAASSIYANAKIRRGKKLGINVTLDKYQNINQDELIDLIKKYSIDKNIHGIMMESPLPENLNYYDIIKYIPYYKDSDGLSPVNLGNLYIRNEEIAPATARAVVDILEHYGIKNGNVCIVNRSPVVGRPLSMMLLNRDFTVSICHSKTSNLKEIVESSDILVAAIGKKHYFGKDFVNNNSIVIDVGINYEGNKIYGDVNFDEVSGIVKAITPVPGGVGVVTATDIFQNFINGIKIQMHNFV</sequence>
<evidence type="ECO:0000256" key="1">
    <source>
        <dbReference type="ARBA" id="ARBA00004777"/>
    </source>
</evidence>
<comment type="caution">
    <text evidence="10">The sequence shown here is derived from an EMBL/GenBank/DDBJ whole genome shotgun (WGS) entry which is preliminary data.</text>
</comment>
<dbReference type="Gene3D" id="3.40.50.720">
    <property type="entry name" value="NAD(P)-binding Rossmann-like Domain"/>
    <property type="match status" value="1"/>
</dbReference>